<dbReference type="AlphaFoldDB" id="A0A8J2H7V9"/>
<organism evidence="1 2">
    <name type="scientific">Cotesia congregata</name>
    <name type="common">Parasitoid wasp</name>
    <name type="synonym">Apanteles congregatus</name>
    <dbReference type="NCBI Taxonomy" id="51543"/>
    <lineage>
        <taxon>Eukaryota</taxon>
        <taxon>Metazoa</taxon>
        <taxon>Ecdysozoa</taxon>
        <taxon>Arthropoda</taxon>
        <taxon>Hexapoda</taxon>
        <taxon>Insecta</taxon>
        <taxon>Pterygota</taxon>
        <taxon>Neoptera</taxon>
        <taxon>Endopterygota</taxon>
        <taxon>Hymenoptera</taxon>
        <taxon>Apocrita</taxon>
        <taxon>Ichneumonoidea</taxon>
        <taxon>Braconidae</taxon>
        <taxon>Microgastrinae</taxon>
        <taxon>Cotesia</taxon>
    </lineage>
</organism>
<sequence length="119" mass="12821">MWAVIRDPEAPKGCPRAIAPPLTFNLLISRPKSLTQARVCAPKASLISTSSRSLRVFLDSFKRCLIAGAGPIPMILGSTPTVVYPYKRARVCGRGCSSTDTSICFFFMVIETGAISALK</sequence>
<protein>
    <submittedName>
        <fullName evidence="1">Uncharacterized protein</fullName>
    </submittedName>
</protein>
<gene>
    <name evidence="1" type="ORF">HICCMSTLAB_LOCUS3773</name>
</gene>
<name>A0A8J2H7V9_COTCN</name>
<reference evidence="1" key="1">
    <citation type="submission" date="2021-04" db="EMBL/GenBank/DDBJ databases">
        <authorList>
            <person name="Chebbi M.A.C M."/>
        </authorList>
    </citation>
    <scope>NUCLEOTIDE SEQUENCE</scope>
</reference>
<evidence type="ECO:0000313" key="1">
    <source>
        <dbReference type="EMBL" id="CAG5083230.1"/>
    </source>
</evidence>
<comment type="caution">
    <text evidence="1">The sequence shown here is derived from an EMBL/GenBank/DDBJ whole genome shotgun (WGS) entry which is preliminary data.</text>
</comment>
<accession>A0A8J2H7V9</accession>
<dbReference type="EMBL" id="CAJNRD030001118">
    <property type="protein sequence ID" value="CAG5083230.1"/>
    <property type="molecule type" value="Genomic_DNA"/>
</dbReference>
<evidence type="ECO:0000313" key="2">
    <source>
        <dbReference type="Proteomes" id="UP000786811"/>
    </source>
</evidence>
<keyword evidence="2" id="KW-1185">Reference proteome</keyword>
<dbReference type="Proteomes" id="UP000786811">
    <property type="component" value="Unassembled WGS sequence"/>
</dbReference>
<proteinExistence type="predicted"/>